<dbReference type="EMBL" id="BLLK01000047">
    <property type="protein sequence ID" value="GFH55380.1"/>
    <property type="molecule type" value="Genomic_DNA"/>
</dbReference>
<dbReference type="PANTHER" id="PTHR37391">
    <property type="entry name" value="E3 UBIQUITIN-PROTEIN LIGASE"/>
    <property type="match status" value="1"/>
</dbReference>
<evidence type="ECO:0000259" key="2">
    <source>
        <dbReference type="Pfam" id="PF20680"/>
    </source>
</evidence>
<dbReference type="InterPro" id="IPR049202">
    <property type="entry name" value="DUF6817"/>
</dbReference>
<protein>
    <recommendedName>
        <fullName evidence="2">DUF6817 domain-containing protein</fullName>
    </recommendedName>
</protein>
<keyword evidence="4" id="KW-1185">Reference proteome</keyword>
<dbReference type="AlphaFoldDB" id="A0AAD3D290"/>
<dbReference type="PANTHER" id="PTHR37391:SF2">
    <property type="entry name" value="E3 UBIQUITIN-PROTEIN LIGASE"/>
    <property type="match status" value="1"/>
</dbReference>
<keyword evidence="1" id="KW-0732">Signal</keyword>
<dbReference type="Pfam" id="PF20680">
    <property type="entry name" value="DUF6817"/>
    <property type="match status" value="1"/>
</dbReference>
<organism evidence="3 4">
    <name type="scientific">Chaetoceros tenuissimus</name>
    <dbReference type="NCBI Taxonomy" id="426638"/>
    <lineage>
        <taxon>Eukaryota</taxon>
        <taxon>Sar</taxon>
        <taxon>Stramenopiles</taxon>
        <taxon>Ochrophyta</taxon>
        <taxon>Bacillariophyta</taxon>
        <taxon>Coscinodiscophyceae</taxon>
        <taxon>Chaetocerotophycidae</taxon>
        <taxon>Chaetocerotales</taxon>
        <taxon>Chaetocerotaceae</taxon>
        <taxon>Chaetoceros</taxon>
    </lineage>
</organism>
<dbReference type="Proteomes" id="UP001054902">
    <property type="component" value="Unassembled WGS sequence"/>
</dbReference>
<feature type="signal peptide" evidence="1">
    <location>
        <begin position="1"/>
        <end position="20"/>
    </location>
</feature>
<feature type="chain" id="PRO_5042185604" description="DUF6817 domain-containing protein" evidence="1">
    <location>
        <begin position="21"/>
        <end position="432"/>
    </location>
</feature>
<comment type="caution">
    <text evidence="3">The sequence shown here is derived from an EMBL/GenBank/DDBJ whole genome shotgun (WGS) entry which is preliminary data.</text>
</comment>
<gene>
    <name evidence="3" type="ORF">CTEN210_11856</name>
</gene>
<evidence type="ECO:0000313" key="3">
    <source>
        <dbReference type="EMBL" id="GFH55380.1"/>
    </source>
</evidence>
<accession>A0AAD3D290</accession>
<name>A0AAD3D290_9STRA</name>
<evidence type="ECO:0000256" key="1">
    <source>
        <dbReference type="SAM" id="SignalP"/>
    </source>
</evidence>
<feature type="domain" description="DUF6817" evidence="2">
    <location>
        <begin position="90"/>
        <end position="172"/>
    </location>
</feature>
<proteinExistence type="predicted"/>
<sequence length="432" mass="49331">MKFSIISILAALLSISSSVATETETQQEVILENEIESTNESICNSTNRECHSSIPFPVMPQKIKAMLLDNHNLLDPQGEEMLSKLQQMEATAAFAHARSTFFEHLKGTFQILSAWNQPTNIKRAGMIHTGYSGDLFQFFLFDSNKEQDRESLRSLIGKEAEELVYYFGTIHRGDLCQFSQAVGRQVAFPKCDVENITVAHRGLNEVEVSPQLAAQILMVTIADYLDQMVDTNGWRDHHQHEEGGNKLYPGNGRPALGFYWFSSVCKAIKPFLEVVPSVFDSCETVITVENEEIARDAYWKVTMDEADLEIDTQIELLQQTVELNPFVGEPHLLLSQIHYRQGQYYDAAIQAQAALKKFYTLASCWDKRRSFAHWVGYARIMLLRSNRKMEGLDSSWPVVDPEDEKYVNYNDLKLTNLHHFVQEMKEREVEGV</sequence>
<reference evidence="3 4" key="1">
    <citation type="journal article" date="2021" name="Sci. Rep.">
        <title>The genome of the diatom Chaetoceros tenuissimus carries an ancient integrated fragment of an extant virus.</title>
        <authorList>
            <person name="Hongo Y."/>
            <person name="Kimura K."/>
            <person name="Takaki Y."/>
            <person name="Yoshida Y."/>
            <person name="Baba S."/>
            <person name="Kobayashi G."/>
            <person name="Nagasaki K."/>
            <person name="Hano T."/>
            <person name="Tomaru Y."/>
        </authorList>
    </citation>
    <scope>NUCLEOTIDE SEQUENCE [LARGE SCALE GENOMIC DNA]</scope>
    <source>
        <strain evidence="3 4">NIES-3715</strain>
    </source>
</reference>
<evidence type="ECO:0000313" key="4">
    <source>
        <dbReference type="Proteomes" id="UP001054902"/>
    </source>
</evidence>